<dbReference type="PROSITE" id="PS51293">
    <property type="entry name" value="SANT"/>
    <property type="match status" value="1"/>
</dbReference>
<evidence type="ECO:0000256" key="5">
    <source>
        <dbReference type="ARBA" id="ARBA00015043"/>
    </source>
</evidence>
<dbReference type="InterPro" id="IPR039949">
    <property type="entry name" value="NAA40"/>
</dbReference>
<dbReference type="Pfam" id="PF00583">
    <property type="entry name" value="Acetyltransf_1"/>
    <property type="match status" value="1"/>
</dbReference>
<evidence type="ECO:0000256" key="15">
    <source>
        <dbReference type="SAM" id="MobiDB-lite"/>
    </source>
</evidence>
<dbReference type="GO" id="GO:0003677">
    <property type="term" value="F:DNA binding"/>
    <property type="evidence" value="ECO:0007669"/>
    <property type="project" value="UniProtKB-KW"/>
</dbReference>
<dbReference type="PANTHER" id="PTHR20531:SF1">
    <property type="entry name" value="N-ALPHA-ACETYLTRANSFERASE 40"/>
    <property type="match status" value="1"/>
</dbReference>
<dbReference type="PANTHER" id="PTHR20531">
    <property type="entry name" value="N-ALPHA-ACETYLTRANSFERASE 40"/>
    <property type="match status" value="1"/>
</dbReference>
<feature type="region of interest" description="Disordered" evidence="15">
    <location>
        <begin position="497"/>
        <end position="516"/>
    </location>
</feature>
<dbReference type="InterPro" id="IPR001005">
    <property type="entry name" value="SANT/Myb"/>
</dbReference>
<keyword evidence="10" id="KW-0804">Transcription</keyword>
<dbReference type="OrthoDB" id="424551at2759"/>
<dbReference type="Gene3D" id="3.40.630.30">
    <property type="match status" value="1"/>
</dbReference>
<dbReference type="PROSITE" id="PS51294">
    <property type="entry name" value="HTH_MYB"/>
    <property type="match status" value="1"/>
</dbReference>
<evidence type="ECO:0000259" key="18">
    <source>
        <dbReference type="PROSITE" id="PS51293"/>
    </source>
</evidence>
<evidence type="ECO:0000256" key="2">
    <source>
        <dbReference type="ARBA" id="ARBA00004496"/>
    </source>
</evidence>
<dbReference type="PROSITE" id="PS51186">
    <property type="entry name" value="GNAT"/>
    <property type="match status" value="1"/>
</dbReference>
<evidence type="ECO:0000256" key="10">
    <source>
        <dbReference type="ARBA" id="ARBA00023163"/>
    </source>
</evidence>
<comment type="caution">
    <text evidence="20">The sequence shown here is derived from an EMBL/GenBank/DDBJ whole genome shotgun (WGS) entry which is preliminary data.</text>
</comment>
<keyword evidence="8" id="KW-0805">Transcription regulation</keyword>
<dbReference type="CDD" id="cd04301">
    <property type="entry name" value="NAT_SF"/>
    <property type="match status" value="1"/>
</dbReference>
<dbReference type="InterPro" id="IPR006447">
    <property type="entry name" value="Myb_dom_plants"/>
</dbReference>
<dbReference type="InterPro" id="IPR017930">
    <property type="entry name" value="Myb_dom"/>
</dbReference>
<dbReference type="GO" id="GO:0005737">
    <property type="term" value="C:cytoplasm"/>
    <property type="evidence" value="ECO:0007669"/>
    <property type="project" value="UniProtKB-SubCell"/>
</dbReference>
<dbReference type="SUPFAM" id="SSF55729">
    <property type="entry name" value="Acyl-CoA N-acyltransferases (Nat)"/>
    <property type="match status" value="1"/>
</dbReference>
<keyword evidence="9" id="KW-0238">DNA-binding</keyword>
<dbReference type="CDD" id="cd00167">
    <property type="entry name" value="SANT"/>
    <property type="match status" value="1"/>
</dbReference>
<comment type="catalytic activity">
    <reaction evidence="14">
        <text>N-terminal L-seryl-[histone H4] + acetyl-CoA = N-terminal N(alpha)-acetyl-L-seryl-[histone H4] + CoA + H(+)</text>
        <dbReference type="Rhea" id="RHEA:50596"/>
        <dbReference type="Rhea" id="RHEA-COMP:12740"/>
        <dbReference type="Rhea" id="RHEA-COMP:12743"/>
        <dbReference type="ChEBI" id="CHEBI:15378"/>
        <dbReference type="ChEBI" id="CHEBI:57287"/>
        <dbReference type="ChEBI" id="CHEBI:57288"/>
        <dbReference type="ChEBI" id="CHEBI:64738"/>
        <dbReference type="ChEBI" id="CHEBI:83690"/>
        <dbReference type="EC" id="2.3.1.257"/>
    </reaction>
</comment>
<dbReference type="Pfam" id="PF00249">
    <property type="entry name" value="Myb_DNA-binding"/>
    <property type="match status" value="1"/>
</dbReference>
<evidence type="ECO:0000313" key="21">
    <source>
        <dbReference type="Proteomes" id="UP000467841"/>
    </source>
</evidence>
<feature type="domain" description="SANT" evidence="18">
    <location>
        <begin position="327"/>
        <end position="378"/>
    </location>
</feature>
<evidence type="ECO:0000313" key="20">
    <source>
        <dbReference type="EMBL" id="CAA7032454.1"/>
    </source>
</evidence>
<evidence type="ECO:0000256" key="4">
    <source>
        <dbReference type="ARBA" id="ARBA00012950"/>
    </source>
</evidence>
<protein>
    <recommendedName>
        <fullName evidence="5">N-alpha-acetyltransferase 40</fullName>
        <ecNumber evidence="4">2.3.1.257</ecNumber>
    </recommendedName>
</protein>
<dbReference type="Proteomes" id="UP000467841">
    <property type="component" value="Unassembled WGS sequence"/>
</dbReference>
<feature type="domain" description="N-acetyltransferase" evidence="17">
    <location>
        <begin position="66"/>
        <end position="223"/>
    </location>
</feature>
<feature type="compositionally biased region" description="Basic residues" evidence="15">
    <location>
        <begin position="394"/>
        <end position="404"/>
    </location>
</feature>
<dbReference type="NCBIfam" id="TIGR01557">
    <property type="entry name" value="myb_SHAQKYF"/>
    <property type="match status" value="1"/>
</dbReference>
<dbReference type="SUPFAM" id="SSF46689">
    <property type="entry name" value="Homeodomain-like"/>
    <property type="match status" value="1"/>
</dbReference>
<evidence type="ECO:0000256" key="11">
    <source>
        <dbReference type="ARBA" id="ARBA00023242"/>
    </source>
</evidence>
<organism evidence="20 21">
    <name type="scientific">Microthlaspi erraticum</name>
    <dbReference type="NCBI Taxonomy" id="1685480"/>
    <lineage>
        <taxon>Eukaryota</taxon>
        <taxon>Viridiplantae</taxon>
        <taxon>Streptophyta</taxon>
        <taxon>Embryophyta</taxon>
        <taxon>Tracheophyta</taxon>
        <taxon>Spermatophyta</taxon>
        <taxon>Magnoliopsida</taxon>
        <taxon>eudicotyledons</taxon>
        <taxon>Gunneridae</taxon>
        <taxon>Pentapetalae</taxon>
        <taxon>rosids</taxon>
        <taxon>malvids</taxon>
        <taxon>Brassicales</taxon>
        <taxon>Brassicaceae</taxon>
        <taxon>Coluteocarpeae</taxon>
        <taxon>Microthlaspi</taxon>
    </lineage>
</organism>
<evidence type="ECO:0000256" key="1">
    <source>
        <dbReference type="ARBA" id="ARBA00004123"/>
    </source>
</evidence>
<dbReference type="GO" id="GO:0010468">
    <property type="term" value="P:regulation of gene expression"/>
    <property type="evidence" value="ECO:0007669"/>
    <property type="project" value="UniProtKB-ARBA"/>
</dbReference>
<keyword evidence="7" id="KW-0808">Transferase</keyword>
<comment type="catalytic activity">
    <reaction evidence="13">
        <text>N-terminal L-seryl-[histone H2A] + acetyl-CoA = N-terminal N(alpha)-acetyl-L-seryl-[histone H2A] + CoA + H(+)</text>
        <dbReference type="Rhea" id="RHEA:50600"/>
        <dbReference type="Rhea" id="RHEA-COMP:12742"/>
        <dbReference type="Rhea" id="RHEA-COMP:12744"/>
        <dbReference type="ChEBI" id="CHEBI:15378"/>
        <dbReference type="ChEBI" id="CHEBI:57287"/>
        <dbReference type="ChEBI" id="CHEBI:57288"/>
        <dbReference type="ChEBI" id="CHEBI:64738"/>
        <dbReference type="ChEBI" id="CHEBI:83690"/>
        <dbReference type="EC" id="2.3.1.257"/>
    </reaction>
</comment>
<dbReference type="FunFam" id="1.10.10.60:FF:000023">
    <property type="entry name" value="protein REVEILLE 6 isoform X1"/>
    <property type="match status" value="1"/>
</dbReference>
<reference evidence="20" key="1">
    <citation type="submission" date="2020-01" db="EMBL/GenBank/DDBJ databases">
        <authorList>
            <person name="Mishra B."/>
        </authorList>
    </citation>
    <scope>NUCLEOTIDE SEQUENCE [LARGE SCALE GENOMIC DNA]</scope>
</reference>
<feature type="domain" description="HTH myb-type" evidence="19">
    <location>
        <begin position="324"/>
        <end position="378"/>
    </location>
</feature>
<dbReference type="SMART" id="SM00717">
    <property type="entry name" value="SANT"/>
    <property type="match status" value="1"/>
</dbReference>
<evidence type="ECO:0000259" key="19">
    <source>
        <dbReference type="PROSITE" id="PS51294"/>
    </source>
</evidence>
<sequence length="607" mass="68370">MDSKNRRKILEKKKTIHDLIKRASSVADPLSPFDSFRRYRKNDLSVYLESGRGDKLSSTLKQHIQKLLRTNMEGFFGSDWPIQAKAKRKEMSSADAHYIFVHERGYGKAYETSTRRICVEGSNQIAGFVHYRFTLEEDIPVLYVYEIQLESRFQGKGLGEFLMQLIELIASKNRMSAVVLTVQTSNALAMTFYMSKLGYRISSISPSKANLPTFAVKYEILCKTFDSEAKSVLEQRYFTLSIHCLQETNRPPDTCTVSLEAGNLSYQSQQLGSLSDTYFMAALDPSEELSSNLENGSCNSNEGTNPETSSNWTENVVKVRKPYIVTKQREKWSQEEHDRFLEAVKLYGRSWRQIEEHVGTKTTVQIRSHAQKFFSKVAREADNCSGSIVIPPPRPKRKPAHPYPRKSPVPYSQSPSSAMEEKGAKSPTSVLSAFASEDQINRCSSPNSCTSDIQSIGAKNDYSASKQSLKEDADAQTISSIKLFGKVVLVAEESHKPSTYSDDNDQENHYSGNKKSTLRIDSRHVDTELSLGVWETSCTGSNAFGSVTQVSENLDKSRLTSSEKPEPCYRANGFRPYKRCLSEREVTSSLSLVASEEEKSRRRARVA</sequence>
<feature type="domain" description="Myb-like" evidence="16">
    <location>
        <begin position="328"/>
        <end position="374"/>
    </location>
</feature>
<evidence type="ECO:0000259" key="16">
    <source>
        <dbReference type="PROSITE" id="PS50090"/>
    </source>
</evidence>
<dbReference type="AlphaFoldDB" id="A0A6D2J0E0"/>
<name>A0A6D2J0E0_9BRAS</name>
<dbReference type="InterPro" id="IPR017884">
    <property type="entry name" value="SANT_dom"/>
</dbReference>
<feature type="compositionally biased region" description="Low complexity" evidence="15">
    <location>
        <begin position="290"/>
        <end position="303"/>
    </location>
</feature>
<feature type="region of interest" description="Disordered" evidence="15">
    <location>
        <begin position="290"/>
        <end position="310"/>
    </location>
</feature>
<evidence type="ECO:0000259" key="17">
    <source>
        <dbReference type="PROSITE" id="PS51186"/>
    </source>
</evidence>
<evidence type="ECO:0000256" key="7">
    <source>
        <dbReference type="ARBA" id="ARBA00022679"/>
    </source>
</evidence>
<proteinExistence type="inferred from homology"/>
<dbReference type="InterPro" id="IPR016181">
    <property type="entry name" value="Acyl_CoA_acyltransferase"/>
</dbReference>
<keyword evidence="11" id="KW-0539">Nucleus</keyword>
<feature type="region of interest" description="Disordered" evidence="15">
    <location>
        <begin position="384"/>
        <end position="429"/>
    </location>
</feature>
<comment type="subcellular location">
    <subcellularLocation>
        <location evidence="2">Cytoplasm</location>
    </subcellularLocation>
    <subcellularLocation>
        <location evidence="1">Nucleus</location>
    </subcellularLocation>
</comment>
<dbReference type="EMBL" id="CACVBM020001120">
    <property type="protein sequence ID" value="CAA7032454.1"/>
    <property type="molecule type" value="Genomic_DNA"/>
</dbReference>
<evidence type="ECO:0000256" key="12">
    <source>
        <dbReference type="ARBA" id="ARBA00023315"/>
    </source>
</evidence>
<evidence type="ECO:0000256" key="9">
    <source>
        <dbReference type="ARBA" id="ARBA00023125"/>
    </source>
</evidence>
<dbReference type="EC" id="2.3.1.257" evidence="4"/>
<dbReference type="Gene3D" id="1.10.10.60">
    <property type="entry name" value="Homeodomain-like"/>
    <property type="match status" value="1"/>
</dbReference>
<comment type="similarity">
    <text evidence="3">Belongs to the acetyltransferase family. NAA40 subfamily.</text>
</comment>
<dbReference type="GO" id="GO:0043998">
    <property type="term" value="F:histone H2A acetyltransferase activity"/>
    <property type="evidence" value="ECO:0007669"/>
    <property type="project" value="InterPro"/>
</dbReference>
<dbReference type="GO" id="GO:0005634">
    <property type="term" value="C:nucleus"/>
    <property type="evidence" value="ECO:0007669"/>
    <property type="project" value="UniProtKB-SubCell"/>
</dbReference>
<keyword evidence="12" id="KW-0012">Acyltransferase</keyword>
<evidence type="ECO:0000256" key="6">
    <source>
        <dbReference type="ARBA" id="ARBA00022490"/>
    </source>
</evidence>
<keyword evidence="6" id="KW-0963">Cytoplasm</keyword>
<dbReference type="InterPro" id="IPR009057">
    <property type="entry name" value="Homeodomain-like_sf"/>
</dbReference>
<evidence type="ECO:0000256" key="14">
    <source>
        <dbReference type="ARBA" id="ARBA00049524"/>
    </source>
</evidence>
<evidence type="ECO:0000256" key="13">
    <source>
        <dbReference type="ARBA" id="ARBA00047821"/>
    </source>
</evidence>
<dbReference type="GO" id="GO:1990189">
    <property type="term" value="F:protein N-terminal-serine acetyltransferase activity"/>
    <property type="evidence" value="ECO:0007669"/>
    <property type="project" value="UniProtKB-EC"/>
</dbReference>
<gene>
    <name evidence="20" type="ORF">MERR_LOCUS19689</name>
</gene>
<keyword evidence="21" id="KW-1185">Reference proteome</keyword>
<dbReference type="PROSITE" id="PS50090">
    <property type="entry name" value="MYB_LIKE"/>
    <property type="match status" value="1"/>
</dbReference>
<feature type="region of interest" description="Disordered" evidence="15">
    <location>
        <begin position="586"/>
        <end position="607"/>
    </location>
</feature>
<dbReference type="InterPro" id="IPR000182">
    <property type="entry name" value="GNAT_dom"/>
</dbReference>
<dbReference type="GO" id="GO:0010485">
    <property type="term" value="F:histone H4 acetyltransferase activity"/>
    <property type="evidence" value="ECO:0007669"/>
    <property type="project" value="InterPro"/>
</dbReference>
<evidence type="ECO:0000256" key="8">
    <source>
        <dbReference type="ARBA" id="ARBA00023015"/>
    </source>
</evidence>
<evidence type="ECO:0000256" key="3">
    <source>
        <dbReference type="ARBA" id="ARBA00008870"/>
    </source>
</evidence>
<accession>A0A6D2J0E0</accession>